<evidence type="ECO:0000313" key="3">
    <source>
        <dbReference type="Proteomes" id="UP000030982"/>
    </source>
</evidence>
<name>A0A0B2A9I5_9MICC</name>
<dbReference type="AlphaFoldDB" id="A0A0B2A9I5"/>
<evidence type="ECO:0000313" key="2">
    <source>
        <dbReference type="EMBL" id="KHL00234.1"/>
    </source>
</evidence>
<evidence type="ECO:0008006" key="4">
    <source>
        <dbReference type="Google" id="ProtNLM"/>
    </source>
</evidence>
<keyword evidence="3" id="KW-1185">Reference proteome</keyword>
<dbReference type="EMBL" id="JTDL01000155">
    <property type="protein sequence ID" value="KHL00234.1"/>
    <property type="molecule type" value="Genomic_DNA"/>
</dbReference>
<gene>
    <name evidence="2" type="ORF">LK10_20700</name>
</gene>
<feature type="region of interest" description="Disordered" evidence="1">
    <location>
        <begin position="80"/>
        <end position="104"/>
    </location>
</feature>
<protein>
    <recommendedName>
        <fullName evidence="4">Ribbon-helix-helix protein CopG domain-containing protein</fullName>
    </recommendedName>
</protein>
<dbReference type="Proteomes" id="UP000030982">
    <property type="component" value="Unassembled WGS sequence"/>
</dbReference>
<dbReference type="CDD" id="cd21631">
    <property type="entry name" value="RHH_CopG_NikR-like"/>
    <property type="match status" value="1"/>
</dbReference>
<feature type="region of interest" description="Disordered" evidence="1">
    <location>
        <begin position="1"/>
        <end position="21"/>
    </location>
</feature>
<comment type="caution">
    <text evidence="2">The sequence shown here is derived from an EMBL/GenBank/DDBJ whole genome shotgun (WGS) entry which is preliminary data.</text>
</comment>
<dbReference type="RefSeq" id="WP_043128238.1">
    <property type="nucleotide sequence ID" value="NZ_JTDL01000155.1"/>
</dbReference>
<reference evidence="2 3" key="1">
    <citation type="submission" date="2014-09" db="EMBL/GenBank/DDBJ databases">
        <title>Genome sequence of Sinomonas sp. MUSC 117.</title>
        <authorList>
            <person name="Lee L.-H."/>
        </authorList>
    </citation>
    <scope>NUCLEOTIDE SEQUENCE [LARGE SCALE GENOMIC DNA]</scope>
    <source>
        <strain evidence="2 3">MUSC 117</strain>
    </source>
</reference>
<organism evidence="2 3">
    <name type="scientific">Sinomonas humi</name>
    <dbReference type="NCBI Taxonomy" id="1338436"/>
    <lineage>
        <taxon>Bacteria</taxon>
        <taxon>Bacillati</taxon>
        <taxon>Actinomycetota</taxon>
        <taxon>Actinomycetes</taxon>
        <taxon>Micrococcales</taxon>
        <taxon>Micrococcaceae</taxon>
        <taxon>Sinomonas</taxon>
    </lineage>
</organism>
<evidence type="ECO:0000256" key="1">
    <source>
        <dbReference type="SAM" id="MobiDB-lite"/>
    </source>
</evidence>
<accession>A0A0B2A9I5</accession>
<sequence length="159" mass="17784">MSNKTEHASAEAKAAGERETKTNRISVSFEPFVKTALEELARTMSVTTSEIIRDAVVEFLKTPDRDASFRERSLSVIQSPYGRAKKAEMEPASPTNGKGPAPRYTQRIGVAFPESVYTELARWCHERSKGITTVIRLAVDTYLSRSIFDAIGDHRLVRH</sequence>
<proteinExistence type="predicted"/>